<name>A0A8D3X036_PRIMW</name>
<protein>
    <recommendedName>
        <fullName evidence="3">DUF2642 domain-containing protein</fullName>
    </recommendedName>
</protein>
<organism evidence="1 2">
    <name type="scientific">Priestia megaterium (strain WSH-002)</name>
    <name type="common">Bacillus megaterium</name>
    <dbReference type="NCBI Taxonomy" id="1006007"/>
    <lineage>
        <taxon>Bacteria</taxon>
        <taxon>Bacillati</taxon>
        <taxon>Bacillota</taxon>
        <taxon>Bacilli</taxon>
        <taxon>Bacillales</taxon>
        <taxon>Bacillaceae</taxon>
        <taxon>Priestia</taxon>
    </lineage>
</organism>
<dbReference type="Pfam" id="PF10842">
    <property type="entry name" value="DUF2642"/>
    <property type="match status" value="1"/>
</dbReference>
<reference evidence="1 2" key="1">
    <citation type="journal article" date="2011" name="J. Bacteriol.">
        <title>Complete genome sequence of the industrial strain Bacillus megaterium WSH-002.</title>
        <authorList>
            <person name="Liu L."/>
            <person name="Li Y."/>
            <person name="Zhang J."/>
            <person name="Zou W."/>
            <person name="Zhou Z."/>
            <person name="Liu J."/>
            <person name="Li X."/>
            <person name="Wang L."/>
            <person name="Chen J."/>
        </authorList>
    </citation>
    <scope>NUCLEOTIDE SEQUENCE [LARGE SCALE GENOMIC DNA]</scope>
    <source>
        <strain evidence="1 2">WSH-002</strain>
    </source>
</reference>
<evidence type="ECO:0000313" key="1">
    <source>
        <dbReference type="EMBL" id="AEN90034.1"/>
    </source>
</evidence>
<gene>
    <name evidence="1" type="ORF">BMWSH_3152</name>
</gene>
<evidence type="ECO:0000313" key="2">
    <source>
        <dbReference type="Proteomes" id="UP000001283"/>
    </source>
</evidence>
<evidence type="ECO:0008006" key="3">
    <source>
        <dbReference type="Google" id="ProtNLM"/>
    </source>
</evidence>
<accession>A0A8D3X036</accession>
<dbReference type="AlphaFoldDB" id="A0A8D3X036"/>
<dbReference type="Proteomes" id="UP000001283">
    <property type="component" value="Chromosome"/>
</dbReference>
<dbReference type="KEGG" id="bmh:BMWSH_3152"/>
<dbReference type="EMBL" id="CP003017">
    <property type="protein sequence ID" value="AEN90034.1"/>
    <property type="molecule type" value="Genomic_DNA"/>
</dbReference>
<proteinExistence type="predicted"/>
<dbReference type="InterPro" id="IPR020139">
    <property type="entry name" value="DUF2642"/>
</dbReference>
<sequence length="79" mass="8882">MSYEEDERNYETPSMVTHVDPYVYATLQSVQGKDVVIETVRGSVRGRVKNVKIDHVVIAAKGSTFLFEFSKLCGLCPNK</sequence>
<dbReference type="RefSeq" id="WP_014460349.1">
    <property type="nucleotide sequence ID" value="NC_017138.1"/>
</dbReference>